<evidence type="ECO:0000256" key="8">
    <source>
        <dbReference type="ARBA" id="ARBA00022741"/>
    </source>
</evidence>
<dbReference type="FunFam" id="3.40.50.1000:FF:000193">
    <property type="entry name" value="Plasma membrane calcium-transporting ATPase 2"/>
    <property type="match status" value="1"/>
</dbReference>
<dbReference type="SFLD" id="SFLDF00027">
    <property type="entry name" value="p-type_atpase"/>
    <property type="match status" value="1"/>
</dbReference>
<feature type="transmembrane region" description="Helical" evidence="23">
    <location>
        <begin position="358"/>
        <end position="379"/>
    </location>
</feature>
<comment type="similarity">
    <text evidence="18">Belongs to the cation transport ATPase (P-type) (TC 3.A.3) family. Type IID subfamily.</text>
</comment>
<dbReference type="Pfam" id="PF00689">
    <property type="entry name" value="Cation_ATPase_C"/>
    <property type="match status" value="1"/>
</dbReference>
<dbReference type="InterPro" id="IPR008250">
    <property type="entry name" value="ATPase_P-typ_transduc_dom_A_sf"/>
</dbReference>
<dbReference type="EMBL" id="MU859208">
    <property type="protein sequence ID" value="KAK3949585.1"/>
    <property type="molecule type" value="Genomic_DNA"/>
</dbReference>
<evidence type="ECO:0000256" key="14">
    <source>
        <dbReference type="ARBA" id="ARBA00023053"/>
    </source>
</evidence>
<dbReference type="Gene3D" id="2.70.150.10">
    <property type="entry name" value="Calcium-transporting ATPase, cytoplasmic transduction domain A"/>
    <property type="match status" value="1"/>
</dbReference>
<dbReference type="PROSITE" id="PS00154">
    <property type="entry name" value="ATPASE_E1_E2"/>
    <property type="match status" value="1"/>
</dbReference>
<dbReference type="InterPro" id="IPR044492">
    <property type="entry name" value="P_typ_ATPase_HD_dom"/>
</dbReference>
<evidence type="ECO:0000256" key="3">
    <source>
        <dbReference type="ARBA" id="ARBA00022448"/>
    </source>
</evidence>
<sequence>MGTEIELDVEGQTEPPICGFKSPTTSKTTTRSPTLTTLNTGTIIGEECEGGADSDATVNRTSGDTTTITGTGAGPGGLLSFASEAAHTLSVPDICALLNTDPEKGIDNDEAARRLQHHGFNKVEGAKGLSLWTILLRQVSNSLTLVLVITMVLSFAISDHIEGGVIAAVILLNIIVGFLQDYRAEQTIQALYALSAPTCKVIRSGATSTIKAETLVPGDIVRLNVGDVVPADLRLATSINLSTDEALLTGESLPVSKHAEVVMARDRDVPLGDRSNMVYSASTITRGRATGVVVSTGMCTEVGKIAGLLRNSNGGRNKKQVDKEEMGTLGSLVVRARNGMRVLLGLDGTPLQVTLSKFALLLFALAILLAIIVFSVGKFDVTDEVLIYGICVAVAVIPESLIAVLTIATALGTRAMARGNVVIRKLAALEAVGGVTNICSDKTGTLTQGKMVTRKVWLVDGTEVEVQGTTHPFDPTSGSVKIGEEVFSLADHGIKDPQDAIGEKGENLKEFLESIALCNNSAVTKAEETGTFTAIGEPTEIALQTFAMRFGMGKPSVLAADDGQSQQLLLAEYPFDSSCKRMTVVYTSTESGGAGAAYAYTKGALEALLPLLDASDEQKVEIVAKAEALAAQGLRVLCVAKRSVDGALFQAQTRDDASAAPENEKASASNVPERSTIERHLTFLGLAGIYDPPRLESAAAVQKCQAAGITVHMVTGDHVKTATAIACEIGIIKPGRQNDGTQVMVASAFDSLTDAEIDALESLPLVLARCSPSTKVRMVEAMHRRKAFCVMTGDGVNDSPALKKSDVGIAMGLSGSDVAKEAADMVLTDDNFASIVTAIEEGRRLFDNIQKFLLHLLISNIAQVILLLIGLSFKDNAGVSVFPLSPLEILWANLVTSSFLALGLGLEDAQPDVMQRPPHDVQVGIFTRELIIDKFVYGTAMGGLCLAAFTSVAYGMSGADGLGEGCNEDWASECGVAFRARATTFATLTFLLLVTAWECKHFTRSLFNMHPEKYSGPLSIFKTVWQNKFLFGAVSAGFVICFPVIYIPVINHVVFKHNAITWEWGVVAACVVAYVAIVEAWKAVKRRTSKANIMTAVGGERV</sequence>
<evidence type="ECO:0000256" key="5">
    <source>
        <dbReference type="ARBA" id="ARBA00022538"/>
    </source>
</evidence>
<evidence type="ECO:0000256" key="7">
    <source>
        <dbReference type="ARBA" id="ARBA00022723"/>
    </source>
</evidence>
<evidence type="ECO:0000256" key="6">
    <source>
        <dbReference type="ARBA" id="ARBA00022692"/>
    </source>
</evidence>
<dbReference type="GO" id="GO:0016887">
    <property type="term" value="F:ATP hydrolysis activity"/>
    <property type="evidence" value="ECO:0007669"/>
    <property type="project" value="InterPro"/>
</dbReference>
<dbReference type="GO" id="GO:0006813">
    <property type="term" value="P:potassium ion transport"/>
    <property type="evidence" value="ECO:0007669"/>
    <property type="project" value="UniProtKB-KW"/>
</dbReference>
<keyword evidence="11" id="KW-0630">Potassium</keyword>
<evidence type="ECO:0000256" key="18">
    <source>
        <dbReference type="ARBA" id="ARBA00035017"/>
    </source>
</evidence>
<dbReference type="Pfam" id="PF00122">
    <property type="entry name" value="E1-E2_ATPase"/>
    <property type="match status" value="1"/>
</dbReference>
<accession>A0AAN6NPD2</accession>
<dbReference type="Pfam" id="PF00690">
    <property type="entry name" value="Cation_ATPase_N"/>
    <property type="match status" value="1"/>
</dbReference>
<keyword evidence="16 23" id="KW-0472">Membrane</keyword>
<dbReference type="FunFam" id="2.70.150.10:FF:000016">
    <property type="entry name" value="Calcium-transporting P-type ATPase putative"/>
    <property type="match status" value="1"/>
</dbReference>
<dbReference type="SUPFAM" id="SSF56784">
    <property type="entry name" value="HAD-like"/>
    <property type="match status" value="1"/>
</dbReference>
<evidence type="ECO:0000256" key="22">
    <source>
        <dbReference type="SAM" id="MobiDB-lite"/>
    </source>
</evidence>
<keyword evidence="5" id="KW-0633">Potassium transport</keyword>
<dbReference type="PANTHER" id="PTHR42861">
    <property type="entry name" value="CALCIUM-TRANSPORTING ATPASE"/>
    <property type="match status" value="1"/>
</dbReference>
<feature type="transmembrane region" description="Helical" evidence="23">
    <location>
        <begin position="935"/>
        <end position="956"/>
    </location>
</feature>
<dbReference type="InterPro" id="IPR023299">
    <property type="entry name" value="ATPase_P-typ_cyto_dom_N"/>
</dbReference>
<dbReference type="NCBIfam" id="TIGR01494">
    <property type="entry name" value="ATPase_P-type"/>
    <property type="match status" value="2"/>
</dbReference>
<dbReference type="EC" id="7.2.2.3" evidence="19"/>
<keyword evidence="17" id="KW-0739">Sodium transport</keyword>
<dbReference type="InterPro" id="IPR006414">
    <property type="entry name" value="P-type_ATPase_IID"/>
</dbReference>
<dbReference type="GO" id="GO:0005524">
    <property type="term" value="F:ATP binding"/>
    <property type="evidence" value="ECO:0007669"/>
    <property type="project" value="UniProtKB-KW"/>
</dbReference>
<protein>
    <recommendedName>
        <fullName evidence="19">P-type Na(+) transporter</fullName>
        <ecNumber evidence="19">7.2.2.3</ecNumber>
    </recommendedName>
</protein>
<keyword evidence="3" id="KW-0813">Transport</keyword>
<keyword evidence="10" id="KW-0460">Magnesium</keyword>
<keyword evidence="8" id="KW-0547">Nucleotide-binding</keyword>
<evidence type="ECO:0000313" key="26">
    <source>
        <dbReference type="Proteomes" id="UP001303222"/>
    </source>
</evidence>
<evidence type="ECO:0000256" key="11">
    <source>
        <dbReference type="ARBA" id="ARBA00022958"/>
    </source>
</evidence>
<gene>
    <name evidence="25" type="ORF">QBC32DRAFT_348754</name>
</gene>
<keyword evidence="26" id="KW-1185">Reference proteome</keyword>
<feature type="compositionally biased region" description="Basic and acidic residues" evidence="22">
    <location>
        <begin position="653"/>
        <end position="665"/>
    </location>
</feature>
<feature type="transmembrane region" description="Helical" evidence="23">
    <location>
        <begin position="889"/>
        <end position="906"/>
    </location>
</feature>
<evidence type="ECO:0000256" key="19">
    <source>
        <dbReference type="ARBA" id="ARBA00035029"/>
    </source>
</evidence>
<dbReference type="InterPro" id="IPR018303">
    <property type="entry name" value="ATPase_P-typ_P_site"/>
</dbReference>
<feature type="region of interest" description="Disordered" evidence="22">
    <location>
        <begin position="652"/>
        <end position="673"/>
    </location>
</feature>
<feature type="transmembrane region" description="Helical" evidence="23">
    <location>
        <begin position="976"/>
        <end position="997"/>
    </location>
</feature>
<evidence type="ECO:0000256" key="21">
    <source>
        <dbReference type="ARBA" id="ARBA00049499"/>
    </source>
</evidence>
<evidence type="ECO:0000313" key="25">
    <source>
        <dbReference type="EMBL" id="KAK3949585.1"/>
    </source>
</evidence>
<evidence type="ECO:0000256" key="15">
    <source>
        <dbReference type="ARBA" id="ARBA00023065"/>
    </source>
</evidence>
<dbReference type="SFLD" id="SFLDS00003">
    <property type="entry name" value="Haloacid_Dehalogenase"/>
    <property type="match status" value="1"/>
</dbReference>
<dbReference type="CDD" id="cd02086">
    <property type="entry name" value="P-type_ATPase_Na_ENA"/>
    <property type="match status" value="1"/>
</dbReference>
<dbReference type="SUPFAM" id="SSF81660">
    <property type="entry name" value="Metal cation-transporting ATPase, ATP-binding domain N"/>
    <property type="match status" value="1"/>
</dbReference>
<keyword evidence="12" id="KW-1278">Translocase</keyword>
<keyword evidence="9" id="KW-0067">ATP-binding</keyword>
<dbReference type="SFLD" id="SFLDG00002">
    <property type="entry name" value="C1.7:_P-type_atpase_like"/>
    <property type="match status" value="1"/>
</dbReference>
<dbReference type="Gene3D" id="3.40.50.1000">
    <property type="entry name" value="HAD superfamily/HAD-like"/>
    <property type="match status" value="1"/>
</dbReference>
<feature type="transmembrane region" description="Helical" evidence="23">
    <location>
        <begin position="163"/>
        <end position="179"/>
    </location>
</feature>
<reference evidence="25" key="2">
    <citation type="submission" date="2023-06" db="EMBL/GenBank/DDBJ databases">
        <authorList>
            <consortium name="Lawrence Berkeley National Laboratory"/>
            <person name="Mondo S.J."/>
            <person name="Hensen N."/>
            <person name="Bonometti L."/>
            <person name="Westerberg I."/>
            <person name="Brannstrom I.O."/>
            <person name="Guillou S."/>
            <person name="Cros-Aarteil S."/>
            <person name="Calhoun S."/>
            <person name="Haridas S."/>
            <person name="Kuo A."/>
            <person name="Pangilinan J."/>
            <person name="Riley R."/>
            <person name="Labutti K."/>
            <person name="Andreopoulos B."/>
            <person name="Lipzen A."/>
            <person name="Chen C."/>
            <person name="Yanf M."/>
            <person name="Daum C."/>
            <person name="Ng V."/>
            <person name="Clum A."/>
            <person name="Steindorff A."/>
            <person name="Ohm R."/>
            <person name="Martin F."/>
            <person name="Silar P."/>
            <person name="Natvig D."/>
            <person name="Lalanne C."/>
            <person name="Gautier V."/>
            <person name="Ament-Velasquez S.L."/>
            <person name="Kruys A."/>
            <person name="Hutchinson M.I."/>
            <person name="Powell A.J."/>
            <person name="Barry K."/>
            <person name="Miller A.N."/>
            <person name="Grigoriev I.V."/>
            <person name="Debuchy R."/>
            <person name="Gladieux P."/>
            <person name="Thoren M.H."/>
            <person name="Johannesson H."/>
        </authorList>
    </citation>
    <scope>NUCLEOTIDE SEQUENCE</scope>
    <source>
        <strain evidence="25">CBS 626.80</strain>
    </source>
</reference>
<dbReference type="Pfam" id="PF08282">
    <property type="entry name" value="Hydrolase_3"/>
    <property type="match status" value="1"/>
</dbReference>
<keyword evidence="4" id="KW-1003">Cell membrane</keyword>
<keyword evidence="14" id="KW-0915">Sodium</keyword>
<feature type="transmembrane region" description="Helical" evidence="23">
    <location>
        <begin position="139"/>
        <end position="157"/>
    </location>
</feature>
<dbReference type="GO" id="GO:0008554">
    <property type="term" value="F:P-type sodium transporter activity"/>
    <property type="evidence" value="ECO:0007669"/>
    <property type="project" value="UniProtKB-EC"/>
</dbReference>
<dbReference type="Pfam" id="PF13246">
    <property type="entry name" value="Cation_ATPase"/>
    <property type="match status" value="1"/>
</dbReference>
<dbReference type="Gene3D" id="3.40.1110.10">
    <property type="entry name" value="Calcium-transporting ATPase, cytoplasmic domain N"/>
    <property type="match status" value="1"/>
</dbReference>
<feature type="transmembrane region" description="Helical" evidence="23">
    <location>
        <begin position="1029"/>
        <end position="1050"/>
    </location>
</feature>
<evidence type="ECO:0000256" key="13">
    <source>
        <dbReference type="ARBA" id="ARBA00022989"/>
    </source>
</evidence>
<dbReference type="InterPro" id="IPR036412">
    <property type="entry name" value="HAD-like_sf"/>
</dbReference>
<feature type="transmembrane region" description="Helical" evidence="23">
    <location>
        <begin position="852"/>
        <end position="873"/>
    </location>
</feature>
<dbReference type="InterPro" id="IPR004014">
    <property type="entry name" value="ATPase_P-typ_cation-transptr_N"/>
</dbReference>
<dbReference type="SUPFAM" id="SSF81665">
    <property type="entry name" value="Calcium ATPase, transmembrane domain M"/>
    <property type="match status" value="1"/>
</dbReference>
<feature type="compositionally biased region" description="Low complexity" evidence="22">
    <location>
        <begin position="21"/>
        <end position="31"/>
    </location>
</feature>
<dbReference type="PRINTS" id="PR00119">
    <property type="entry name" value="CATATPASE"/>
</dbReference>
<dbReference type="InterPro" id="IPR023214">
    <property type="entry name" value="HAD_sf"/>
</dbReference>
<dbReference type="SMART" id="SM00831">
    <property type="entry name" value="Cation_ATPase_N"/>
    <property type="match status" value="1"/>
</dbReference>
<reference evidence="25" key="1">
    <citation type="journal article" date="2023" name="Mol. Phylogenet. Evol.">
        <title>Genome-scale phylogeny and comparative genomics of the fungal order Sordariales.</title>
        <authorList>
            <person name="Hensen N."/>
            <person name="Bonometti L."/>
            <person name="Westerberg I."/>
            <person name="Brannstrom I.O."/>
            <person name="Guillou S."/>
            <person name="Cros-Aarteil S."/>
            <person name="Calhoun S."/>
            <person name="Haridas S."/>
            <person name="Kuo A."/>
            <person name="Mondo S."/>
            <person name="Pangilinan J."/>
            <person name="Riley R."/>
            <person name="LaButti K."/>
            <person name="Andreopoulos B."/>
            <person name="Lipzen A."/>
            <person name="Chen C."/>
            <person name="Yan M."/>
            <person name="Daum C."/>
            <person name="Ng V."/>
            <person name="Clum A."/>
            <person name="Steindorff A."/>
            <person name="Ohm R.A."/>
            <person name="Martin F."/>
            <person name="Silar P."/>
            <person name="Natvig D.O."/>
            <person name="Lalanne C."/>
            <person name="Gautier V."/>
            <person name="Ament-Velasquez S.L."/>
            <person name="Kruys A."/>
            <person name="Hutchinson M.I."/>
            <person name="Powell A.J."/>
            <person name="Barry K."/>
            <person name="Miller A.N."/>
            <person name="Grigoriev I.V."/>
            <person name="Debuchy R."/>
            <person name="Gladieux P."/>
            <person name="Hiltunen Thoren M."/>
            <person name="Johannesson H."/>
        </authorList>
    </citation>
    <scope>NUCLEOTIDE SEQUENCE</scope>
    <source>
        <strain evidence="25">CBS 626.80</strain>
    </source>
</reference>
<comment type="catalytic activity">
    <reaction evidence="21">
        <text>Na(+)(in) + ATP + H2O = Na(+)(out) + ADP + phosphate + H(+)</text>
        <dbReference type="Rhea" id="RHEA:14633"/>
        <dbReference type="ChEBI" id="CHEBI:15377"/>
        <dbReference type="ChEBI" id="CHEBI:15378"/>
        <dbReference type="ChEBI" id="CHEBI:29101"/>
        <dbReference type="ChEBI" id="CHEBI:30616"/>
        <dbReference type="ChEBI" id="CHEBI:43474"/>
        <dbReference type="ChEBI" id="CHEBI:456216"/>
        <dbReference type="EC" id="7.2.2.3"/>
    </reaction>
    <physiologicalReaction direction="left-to-right" evidence="21">
        <dbReference type="Rhea" id="RHEA:14634"/>
    </physiologicalReaction>
</comment>
<dbReference type="Gene3D" id="1.20.1110.10">
    <property type="entry name" value="Calcium-transporting ATPase, transmembrane domain"/>
    <property type="match status" value="2"/>
</dbReference>
<dbReference type="Proteomes" id="UP001303222">
    <property type="component" value="Unassembled WGS sequence"/>
</dbReference>
<dbReference type="GO" id="GO:0046872">
    <property type="term" value="F:metal ion binding"/>
    <property type="evidence" value="ECO:0007669"/>
    <property type="project" value="UniProtKB-KW"/>
</dbReference>
<keyword evidence="6 23" id="KW-0812">Transmembrane</keyword>
<feature type="region of interest" description="Disordered" evidence="22">
    <location>
        <begin position="1"/>
        <end position="31"/>
    </location>
</feature>
<keyword evidence="15" id="KW-0406">Ion transport</keyword>
<evidence type="ECO:0000256" key="17">
    <source>
        <dbReference type="ARBA" id="ARBA00023201"/>
    </source>
</evidence>
<name>A0AAN6NPD2_9PEZI</name>
<comment type="subcellular location">
    <subcellularLocation>
        <location evidence="2">Cell membrane</location>
        <topology evidence="2">Multi-pass membrane protein</topology>
    </subcellularLocation>
</comment>
<evidence type="ECO:0000259" key="24">
    <source>
        <dbReference type="SMART" id="SM00831"/>
    </source>
</evidence>
<keyword evidence="7" id="KW-0479">Metal-binding</keyword>
<dbReference type="SUPFAM" id="SSF81653">
    <property type="entry name" value="Calcium ATPase, transduction domain A"/>
    <property type="match status" value="1"/>
</dbReference>
<keyword evidence="13 23" id="KW-1133">Transmembrane helix</keyword>
<dbReference type="FunFam" id="1.20.1110.10:FF:000015">
    <property type="entry name" value="Sodium ion P-type ATPase"/>
    <property type="match status" value="1"/>
</dbReference>
<dbReference type="InterPro" id="IPR006068">
    <property type="entry name" value="ATPase_P-typ_cation-transptr_C"/>
</dbReference>
<dbReference type="InterPro" id="IPR001757">
    <property type="entry name" value="P_typ_ATPase"/>
</dbReference>
<evidence type="ECO:0000256" key="9">
    <source>
        <dbReference type="ARBA" id="ARBA00022840"/>
    </source>
</evidence>
<evidence type="ECO:0000256" key="4">
    <source>
        <dbReference type="ARBA" id="ARBA00022475"/>
    </source>
</evidence>
<dbReference type="FunFam" id="3.40.50.1000:FF:000001">
    <property type="entry name" value="Phospholipid-transporting ATPase IC"/>
    <property type="match status" value="1"/>
</dbReference>
<evidence type="ECO:0000256" key="1">
    <source>
        <dbReference type="ARBA" id="ARBA00001946"/>
    </source>
</evidence>
<evidence type="ECO:0000256" key="23">
    <source>
        <dbReference type="SAM" id="Phobius"/>
    </source>
</evidence>
<comment type="cofactor">
    <cofactor evidence="1">
        <name>Mg(2+)</name>
        <dbReference type="ChEBI" id="CHEBI:18420"/>
    </cofactor>
</comment>
<feature type="domain" description="Cation-transporting P-type ATPase N-terminal" evidence="24">
    <location>
        <begin position="85"/>
        <end position="159"/>
    </location>
</feature>
<feature type="compositionally biased region" description="Acidic residues" evidence="22">
    <location>
        <begin position="1"/>
        <end position="11"/>
    </location>
</feature>
<evidence type="ECO:0000256" key="12">
    <source>
        <dbReference type="ARBA" id="ARBA00022967"/>
    </source>
</evidence>
<organism evidence="25 26">
    <name type="scientific">Pseudoneurospora amorphoporcata</name>
    <dbReference type="NCBI Taxonomy" id="241081"/>
    <lineage>
        <taxon>Eukaryota</taxon>
        <taxon>Fungi</taxon>
        <taxon>Dikarya</taxon>
        <taxon>Ascomycota</taxon>
        <taxon>Pezizomycotina</taxon>
        <taxon>Sordariomycetes</taxon>
        <taxon>Sordariomycetidae</taxon>
        <taxon>Sordariales</taxon>
        <taxon>Sordariaceae</taxon>
        <taxon>Pseudoneurospora</taxon>
    </lineage>
</organism>
<dbReference type="AlphaFoldDB" id="A0AAN6NPD2"/>
<comment type="catalytic activity">
    <reaction evidence="20">
        <text>K(+)(in) + ATP + H2O = K(+)(out) + ADP + phosphate + H(+)</text>
        <dbReference type="Rhea" id="RHEA:75815"/>
        <dbReference type="ChEBI" id="CHEBI:15377"/>
        <dbReference type="ChEBI" id="CHEBI:15378"/>
        <dbReference type="ChEBI" id="CHEBI:29103"/>
        <dbReference type="ChEBI" id="CHEBI:30616"/>
        <dbReference type="ChEBI" id="CHEBI:43474"/>
        <dbReference type="ChEBI" id="CHEBI:456216"/>
    </reaction>
</comment>
<dbReference type="InterPro" id="IPR059000">
    <property type="entry name" value="ATPase_P-type_domA"/>
</dbReference>
<dbReference type="InterPro" id="IPR023298">
    <property type="entry name" value="ATPase_P-typ_TM_dom_sf"/>
</dbReference>
<comment type="caution">
    <text evidence="25">The sequence shown here is derived from an EMBL/GenBank/DDBJ whole genome shotgun (WGS) entry which is preliminary data.</text>
</comment>
<evidence type="ECO:0000256" key="20">
    <source>
        <dbReference type="ARBA" id="ARBA00048599"/>
    </source>
</evidence>
<feature type="transmembrane region" description="Helical" evidence="23">
    <location>
        <begin position="1062"/>
        <end position="1081"/>
    </location>
</feature>
<proteinExistence type="inferred from homology"/>
<evidence type="ECO:0000256" key="2">
    <source>
        <dbReference type="ARBA" id="ARBA00004651"/>
    </source>
</evidence>
<feature type="transmembrane region" description="Helical" evidence="23">
    <location>
        <begin position="385"/>
        <end position="408"/>
    </location>
</feature>
<evidence type="ECO:0000256" key="16">
    <source>
        <dbReference type="ARBA" id="ARBA00023136"/>
    </source>
</evidence>
<evidence type="ECO:0000256" key="10">
    <source>
        <dbReference type="ARBA" id="ARBA00022842"/>
    </source>
</evidence>
<dbReference type="GO" id="GO:0005886">
    <property type="term" value="C:plasma membrane"/>
    <property type="evidence" value="ECO:0007669"/>
    <property type="project" value="UniProtKB-SubCell"/>
</dbReference>
<dbReference type="NCBIfam" id="TIGR01523">
    <property type="entry name" value="ATPase-IID_K-Na"/>
    <property type="match status" value="1"/>
</dbReference>